<dbReference type="STRING" id="80876.SAMN05421779_10358"/>
<dbReference type="InterPro" id="IPR020845">
    <property type="entry name" value="AMP-binding_CS"/>
</dbReference>
<dbReference type="Gene3D" id="1.20.910.10">
    <property type="entry name" value="Heme oxygenase-like"/>
    <property type="match status" value="1"/>
</dbReference>
<dbReference type="InterPro" id="IPR050237">
    <property type="entry name" value="ATP-dep_AMP-bd_enzyme"/>
</dbReference>
<dbReference type="InterPro" id="IPR000873">
    <property type="entry name" value="AMP-dep_synth/lig_dom"/>
</dbReference>
<dbReference type="InterPro" id="IPR042099">
    <property type="entry name" value="ANL_N_sf"/>
</dbReference>
<organism evidence="2 3">
    <name type="scientific">Insolitispirillum peregrinum</name>
    <dbReference type="NCBI Taxonomy" id="80876"/>
    <lineage>
        <taxon>Bacteria</taxon>
        <taxon>Pseudomonadati</taxon>
        <taxon>Pseudomonadota</taxon>
        <taxon>Alphaproteobacteria</taxon>
        <taxon>Rhodospirillales</taxon>
        <taxon>Novispirillaceae</taxon>
        <taxon>Insolitispirillum</taxon>
    </lineage>
</organism>
<proteinExistence type="predicted"/>
<dbReference type="AlphaFoldDB" id="A0A1N7L207"/>
<dbReference type="SUPFAM" id="SSF48613">
    <property type="entry name" value="Heme oxygenase-like"/>
    <property type="match status" value="1"/>
</dbReference>
<dbReference type="PROSITE" id="PS00455">
    <property type="entry name" value="AMP_BINDING"/>
    <property type="match status" value="1"/>
</dbReference>
<evidence type="ECO:0000259" key="1">
    <source>
        <dbReference type="Pfam" id="PF00501"/>
    </source>
</evidence>
<accession>A0A1N7L207</accession>
<sequence>MRNVVSAIRGCDPRRVALSDQSGQWSYGELVQAIARRAAAWRVLPPVVGVLMPRDRRAVAAELALASLGRTVVPLPDFFSPAQWQHMVADAGIAVVVTVAEWQDRLTGIAVPTVLYPAADDGSTLTVAEPSRRIIYTSGTSGQPKGVVLDEGQMAASLAGLKVAARARPDDVHLSLLPFSLLLEHLCGVLLPLSVGARVHIALSPLEAEAVQATTAVVVPALLRDWVAGLQAARRQAPASLRLVAVGGAPVAEALAEQAWACGLPVHEGYGLSECCSVVAVNRPGARRAGTVGKPLAGVTVEIEDGEIVVSGPTVMAGYLGRAPAGGRWHTGDLGSLDDDGYLRVLGRKDAVIVTAQGRNISPDWIEAGMLADPLIRCAAVLAGTGGDSGTQALIVPHPQAGEQDWDARVAVTVRDLPAYARPQRVTVIPADLARQYALFTLDGRPRRAALMRFIEEKPMSFYQQLLLDTASEREQFQRIPLIAQAVRSGVSRALYLAFLGHAYHHVRYTVPLLQTALQACGPQDAVLAAGLQEYIAEETGHEAWILDDIRALGGDAEACRSGRPALAVRVLVAHAFHLIAEDGPYALLGMVHVLEGMSVALAVQAAGAIRHSLGAEGEGGFSYLSSHGALDQDHVAGFARLLDAVDQPGRRQTVIAAAREFYTLYGNVFRSLEEMADAA</sequence>
<dbReference type="Gene3D" id="3.40.50.12780">
    <property type="entry name" value="N-terminal domain of ligase-like"/>
    <property type="match status" value="1"/>
</dbReference>
<dbReference type="EMBL" id="FTOA01000003">
    <property type="protein sequence ID" value="SIS67857.1"/>
    <property type="molecule type" value="Genomic_DNA"/>
</dbReference>
<dbReference type="Pfam" id="PF00501">
    <property type="entry name" value="AMP-binding"/>
    <property type="match status" value="1"/>
</dbReference>
<dbReference type="PANTHER" id="PTHR43767">
    <property type="entry name" value="LONG-CHAIN-FATTY-ACID--COA LIGASE"/>
    <property type="match status" value="1"/>
</dbReference>
<dbReference type="Pfam" id="PF14518">
    <property type="entry name" value="Haem_oxygenas_2"/>
    <property type="match status" value="1"/>
</dbReference>
<feature type="domain" description="AMP-dependent synthetase/ligase" evidence="1">
    <location>
        <begin position="13"/>
        <end position="320"/>
    </location>
</feature>
<protein>
    <submittedName>
        <fullName evidence="2">Long-chain acyl-CoA synthetase (AMP-forming)</fullName>
    </submittedName>
</protein>
<dbReference type="OrthoDB" id="9803968at2"/>
<dbReference type="SUPFAM" id="SSF56801">
    <property type="entry name" value="Acetyl-CoA synthetase-like"/>
    <property type="match status" value="1"/>
</dbReference>
<dbReference type="Proteomes" id="UP000185678">
    <property type="component" value="Unassembled WGS sequence"/>
</dbReference>
<dbReference type="GO" id="GO:0016878">
    <property type="term" value="F:acid-thiol ligase activity"/>
    <property type="evidence" value="ECO:0007669"/>
    <property type="project" value="UniProtKB-ARBA"/>
</dbReference>
<dbReference type="SMART" id="SM01236">
    <property type="entry name" value="Haem_oxygenase_2"/>
    <property type="match status" value="1"/>
</dbReference>
<keyword evidence="3" id="KW-1185">Reference proteome</keyword>
<dbReference type="Gene3D" id="3.30.300.30">
    <property type="match status" value="1"/>
</dbReference>
<dbReference type="RefSeq" id="WP_076399715.1">
    <property type="nucleotide sequence ID" value="NZ_FTOA01000003.1"/>
</dbReference>
<evidence type="ECO:0000313" key="2">
    <source>
        <dbReference type="EMBL" id="SIS67857.1"/>
    </source>
</evidence>
<dbReference type="InterPro" id="IPR045851">
    <property type="entry name" value="AMP-bd_C_sf"/>
</dbReference>
<reference evidence="2 3" key="1">
    <citation type="submission" date="2017-01" db="EMBL/GenBank/DDBJ databases">
        <authorList>
            <person name="Mah S.A."/>
            <person name="Swanson W.J."/>
            <person name="Moy G.W."/>
            <person name="Vacquier V.D."/>
        </authorList>
    </citation>
    <scope>NUCLEOTIDE SEQUENCE [LARGE SCALE GENOMIC DNA]</scope>
    <source>
        <strain evidence="2 3">DSM 11589</strain>
    </source>
</reference>
<gene>
    <name evidence="2" type="ORF">SAMN05421779_10358</name>
</gene>
<dbReference type="PANTHER" id="PTHR43767:SF1">
    <property type="entry name" value="NONRIBOSOMAL PEPTIDE SYNTHASE PES1 (EUROFUNG)-RELATED"/>
    <property type="match status" value="1"/>
</dbReference>
<name>A0A1N7L207_9PROT</name>
<dbReference type="InterPro" id="IPR016084">
    <property type="entry name" value="Haem_Oase-like_multi-hlx"/>
</dbReference>
<evidence type="ECO:0000313" key="3">
    <source>
        <dbReference type="Proteomes" id="UP000185678"/>
    </source>
</evidence>